<evidence type="ECO:0008006" key="3">
    <source>
        <dbReference type="Google" id="ProtNLM"/>
    </source>
</evidence>
<keyword evidence="2" id="KW-1185">Reference proteome</keyword>
<name>A0A1T5BLL0_9FLAO</name>
<accession>A0A1T5BLL0</accession>
<dbReference type="Pfam" id="PF12006">
    <property type="entry name" value="DUF3500"/>
    <property type="match status" value="1"/>
</dbReference>
<sequence length="424" mass="48970">MQFYVERVYSTKIKYLVVNLISKMNTKNSLIVIFSFVFSFVFCQEKTNEKEPNTVDFKTYFEKMERSNLAQEYRGIETDAGRETNLFSIKPTGISTESIQNAAIIFLKSLNPEQKNRTTFPIEDKEWRMWSNVDNGIYKRQGVSIKEMDENQRKLAFDLMQVSLSIKGLKLSKDIMKTDQTLREYNNDDPAYDEELYYFTILGEPSETEPWGWQIDGHHLVINYFLLGDLVVMSPVFMGGEPIITTTGKYKGNTLFQDEQNLGLAFMQTLNKAQQDKATLNPNKNHNDLKASASKDNITLNYSGIAYSELTGEQQEALIHLAEQYINNLKEGHSQVKMEEIKSHLDDTWFAWVGNITADAVFYYRIHSPVVLIEFDHQGIVGMPKNGYDGPSRQHIHTMVRTPNGNDYGKDLLRQHKEIHHHEN</sequence>
<dbReference type="STRING" id="561365.SAMN05660866_01733"/>
<dbReference type="Proteomes" id="UP000190339">
    <property type="component" value="Unassembled WGS sequence"/>
</dbReference>
<dbReference type="InterPro" id="IPR021889">
    <property type="entry name" value="DUF3500"/>
</dbReference>
<reference evidence="2" key="1">
    <citation type="submission" date="2017-02" db="EMBL/GenBank/DDBJ databases">
        <authorList>
            <person name="Varghese N."/>
            <person name="Submissions S."/>
        </authorList>
    </citation>
    <scope>NUCLEOTIDE SEQUENCE [LARGE SCALE GENOMIC DNA]</scope>
    <source>
        <strain evidence="2">DSM 23546</strain>
    </source>
</reference>
<organism evidence="1 2">
    <name type="scientific">Maribacter arcticus</name>
    <dbReference type="NCBI Taxonomy" id="561365"/>
    <lineage>
        <taxon>Bacteria</taxon>
        <taxon>Pseudomonadati</taxon>
        <taxon>Bacteroidota</taxon>
        <taxon>Flavobacteriia</taxon>
        <taxon>Flavobacteriales</taxon>
        <taxon>Flavobacteriaceae</taxon>
        <taxon>Maribacter</taxon>
    </lineage>
</organism>
<dbReference type="PANTHER" id="PTHR37489">
    <property type="entry name" value="DUF3500 DOMAIN-CONTAINING PROTEIN"/>
    <property type="match status" value="1"/>
</dbReference>
<proteinExistence type="predicted"/>
<gene>
    <name evidence="1" type="ORF">SAMN05660866_01733</name>
</gene>
<dbReference type="AlphaFoldDB" id="A0A1T5BLL0"/>
<dbReference type="PANTHER" id="PTHR37489:SF1">
    <property type="entry name" value="DUF3500 DOMAIN-CONTAINING PROTEIN"/>
    <property type="match status" value="1"/>
</dbReference>
<protein>
    <recommendedName>
        <fullName evidence="3">DUF3500 domain-containing protein</fullName>
    </recommendedName>
</protein>
<evidence type="ECO:0000313" key="2">
    <source>
        <dbReference type="Proteomes" id="UP000190339"/>
    </source>
</evidence>
<dbReference type="EMBL" id="FUYL01000004">
    <property type="protein sequence ID" value="SKB48015.1"/>
    <property type="molecule type" value="Genomic_DNA"/>
</dbReference>
<evidence type="ECO:0000313" key="1">
    <source>
        <dbReference type="EMBL" id="SKB48015.1"/>
    </source>
</evidence>